<comment type="caution">
    <text evidence="6">The sequence shown here is derived from an EMBL/GenBank/DDBJ whole genome shotgun (WGS) entry which is preliminary data.</text>
</comment>
<dbReference type="InterPro" id="IPR016084">
    <property type="entry name" value="Haem_Oase-like_multi-hlx"/>
</dbReference>
<dbReference type="InterPro" id="IPR002051">
    <property type="entry name" value="Haem_Oase"/>
</dbReference>
<dbReference type="SUPFAM" id="SSF48613">
    <property type="entry name" value="Heme oxygenase-like"/>
    <property type="match status" value="1"/>
</dbReference>
<dbReference type="InterPro" id="IPR016053">
    <property type="entry name" value="Haem_Oase-like"/>
</dbReference>
<protein>
    <submittedName>
        <fullName evidence="6">Uncharacterized protein</fullName>
    </submittedName>
</protein>
<sequence length="167" mass="17523">MKLPADGSGVHFYDFKRIPDTMVFKNMYRARMDSLHADSATADRMVEEANYAFFLNTRIFQELDSLAGFEADPVPPPATAPPSSESAAAAAAARAAGCPFASLAAAGVAMPEGHPHPEKADSKESGEPERPAETTRSSSQLPLLLLSIAFGTAAVGLLAALSASRKS</sequence>
<keyword evidence="2" id="KW-0479">Metal-binding</keyword>
<keyword evidence="3" id="KW-0408">Iron</keyword>
<proteinExistence type="predicted"/>
<dbReference type="Pfam" id="PF01126">
    <property type="entry name" value="Heme_oxygenase"/>
    <property type="match status" value="1"/>
</dbReference>
<evidence type="ECO:0000256" key="2">
    <source>
        <dbReference type="ARBA" id="ARBA00022723"/>
    </source>
</evidence>
<evidence type="ECO:0000256" key="3">
    <source>
        <dbReference type="ARBA" id="ARBA00023004"/>
    </source>
</evidence>
<feature type="compositionally biased region" description="Basic and acidic residues" evidence="4">
    <location>
        <begin position="113"/>
        <end position="133"/>
    </location>
</feature>
<dbReference type="PANTHER" id="PTHR10720:SF0">
    <property type="entry name" value="HEME OXYGENASE"/>
    <property type="match status" value="1"/>
</dbReference>
<keyword evidence="5" id="KW-0472">Membrane</keyword>
<keyword evidence="7" id="KW-1185">Reference proteome</keyword>
<evidence type="ECO:0000256" key="5">
    <source>
        <dbReference type="SAM" id="Phobius"/>
    </source>
</evidence>
<keyword evidence="5" id="KW-1133">Transmembrane helix</keyword>
<dbReference type="Gene3D" id="1.20.910.10">
    <property type="entry name" value="Heme oxygenase-like"/>
    <property type="match status" value="1"/>
</dbReference>
<dbReference type="PANTHER" id="PTHR10720">
    <property type="entry name" value="HEME OXYGENASE"/>
    <property type="match status" value="1"/>
</dbReference>
<evidence type="ECO:0000313" key="6">
    <source>
        <dbReference type="EMBL" id="CAK9078512.1"/>
    </source>
</evidence>
<evidence type="ECO:0000313" key="7">
    <source>
        <dbReference type="Proteomes" id="UP001642484"/>
    </source>
</evidence>
<organism evidence="6 7">
    <name type="scientific">Durusdinium trenchii</name>
    <dbReference type="NCBI Taxonomy" id="1381693"/>
    <lineage>
        <taxon>Eukaryota</taxon>
        <taxon>Sar</taxon>
        <taxon>Alveolata</taxon>
        <taxon>Dinophyceae</taxon>
        <taxon>Suessiales</taxon>
        <taxon>Symbiodiniaceae</taxon>
        <taxon>Durusdinium</taxon>
    </lineage>
</organism>
<dbReference type="PRINTS" id="PR00088">
    <property type="entry name" value="HAEMOXYGNASE"/>
</dbReference>
<dbReference type="EMBL" id="CAXAMN010023583">
    <property type="protein sequence ID" value="CAK9078512.1"/>
    <property type="molecule type" value="Genomic_DNA"/>
</dbReference>
<keyword evidence="1" id="KW-0349">Heme</keyword>
<gene>
    <name evidence="6" type="ORF">CCMP2556_LOCUS38702</name>
</gene>
<keyword evidence="5" id="KW-0812">Transmembrane</keyword>
<dbReference type="Proteomes" id="UP001642484">
    <property type="component" value="Unassembled WGS sequence"/>
</dbReference>
<feature type="region of interest" description="Disordered" evidence="4">
    <location>
        <begin position="110"/>
        <end position="138"/>
    </location>
</feature>
<evidence type="ECO:0000256" key="1">
    <source>
        <dbReference type="ARBA" id="ARBA00022617"/>
    </source>
</evidence>
<evidence type="ECO:0000256" key="4">
    <source>
        <dbReference type="SAM" id="MobiDB-lite"/>
    </source>
</evidence>
<reference evidence="6 7" key="1">
    <citation type="submission" date="2024-02" db="EMBL/GenBank/DDBJ databases">
        <authorList>
            <person name="Chen Y."/>
            <person name="Shah S."/>
            <person name="Dougan E. K."/>
            <person name="Thang M."/>
            <person name="Chan C."/>
        </authorList>
    </citation>
    <scope>NUCLEOTIDE SEQUENCE [LARGE SCALE GENOMIC DNA]</scope>
</reference>
<dbReference type="CDD" id="cd19165">
    <property type="entry name" value="HemeO"/>
    <property type="match status" value="1"/>
</dbReference>
<accession>A0ABP0PT79</accession>
<name>A0ABP0PT79_9DINO</name>
<feature type="transmembrane region" description="Helical" evidence="5">
    <location>
        <begin position="141"/>
        <end position="161"/>
    </location>
</feature>